<dbReference type="Proteomes" id="UP000886191">
    <property type="component" value="Unassembled WGS sequence"/>
</dbReference>
<dbReference type="EMBL" id="DRGL01000014">
    <property type="protein sequence ID" value="HEA19711.1"/>
    <property type="molecule type" value="Genomic_DNA"/>
</dbReference>
<gene>
    <name evidence="1" type="ORF">ENH87_02185</name>
</gene>
<sequence length="105" mass="12108">MLFEIKITDPLGHIMLNDIFYMDSITDLMDISTGMVIHDPEDPDEKTFKLTILSEKECHIDYSFAVLSTVMVFKNILYDCLIELNSPLASRETDLESTYKLKEPL</sequence>
<comment type="caution">
    <text evidence="1">The sequence shown here is derived from an EMBL/GenBank/DDBJ whole genome shotgun (WGS) entry which is preliminary data.</text>
</comment>
<dbReference type="AlphaFoldDB" id="A0A831VMG1"/>
<protein>
    <submittedName>
        <fullName evidence="1">Uncharacterized protein</fullName>
    </submittedName>
</protein>
<organism evidence="1">
    <name type="scientific">Pricia antarctica</name>
    <dbReference type="NCBI Taxonomy" id="641691"/>
    <lineage>
        <taxon>Bacteria</taxon>
        <taxon>Pseudomonadati</taxon>
        <taxon>Bacteroidota</taxon>
        <taxon>Flavobacteriia</taxon>
        <taxon>Flavobacteriales</taxon>
        <taxon>Flavobacteriaceae</taxon>
        <taxon>Pricia</taxon>
    </lineage>
</organism>
<reference evidence="1" key="1">
    <citation type="journal article" date="2020" name="mSystems">
        <title>Genome- and Community-Level Interaction Insights into Carbon Utilization and Element Cycling Functions of Hydrothermarchaeota in Hydrothermal Sediment.</title>
        <authorList>
            <person name="Zhou Z."/>
            <person name="Liu Y."/>
            <person name="Xu W."/>
            <person name="Pan J."/>
            <person name="Luo Z.H."/>
            <person name="Li M."/>
        </authorList>
    </citation>
    <scope>NUCLEOTIDE SEQUENCE [LARGE SCALE GENOMIC DNA]</scope>
    <source>
        <strain evidence="1">HyVt-345</strain>
    </source>
</reference>
<proteinExistence type="predicted"/>
<evidence type="ECO:0000313" key="1">
    <source>
        <dbReference type="EMBL" id="HEA19711.1"/>
    </source>
</evidence>
<accession>A0A831VMG1</accession>
<name>A0A831VMG1_9FLAO</name>